<keyword evidence="2 3" id="KW-0040">ANK repeat</keyword>
<evidence type="ECO:0000313" key="6">
    <source>
        <dbReference type="Proteomes" id="UP000076798"/>
    </source>
</evidence>
<dbReference type="PANTHER" id="PTHR24171">
    <property type="entry name" value="ANKYRIN REPEAT DOMAIN-CONTAINING PROTEIN 39-RELATED"/>
    <property type="match status" value="1"/>
</dbReference>
<feature type="region of interest" description="Disordered" evidence="4">
    <location>
        <begin position="129"/>
        <end position="162"/>
    </location>
</feature>
<protein>
    <submittedName>
        <fullName evidence="5">Ankyrin</fullName>
    </submittedName>
</protein>
<name>A0A166G4S8_9AGAM</name>
<evidence type="ECO:0000313" key="5">
    <source>
        <dbReference type="EMBL" id="KZT41307.1"/>
    </source>
</evidence>
<dbReference type="OrthoDB" id="19174at2759"/>
<dbReference type="InterPro" id="IPR036770">
    <property type="entry name" value="Ankyrin_rpt-contain_sf"/>
</dbReference>
<dbReference type="PROSITE" id="PS50297">
    <property type="entry name" value="ANK_REP_REGION"/>
    <property type="match status" value="1"/>
</dbReference>
<proteinExistence type="predicted"/>
<accession>A0A166G4S8</accession>
<keyword evidence="1" id="KW-0677">Repeat</keyword>
<gene>
    <name evidence="5" type="ORF">SISSUDRAFT_982120</name>
</gene>
<dbReference type="PROSITE" id="PS50088">
    <property type="entry name" value="ANK_REPEAT"/>
    <property type="match status" value="1"/>
</dbReference>
<organism evidence="5 6">
    <name type="scientific">Sistotremastrum suecicum HHB10207 ss-3</name>
    <dbReference type="NCBI Taxonomy" id="1314776"/>
    <lineage>
        <taxon>Eukaryota</taxon>
        <taxon>Fungi</taxon>
        <taxon>Dikarya</taxon>
        <taxon>Basidiomycota</taxon>
        <taxon>Agaricomycotina</taxon>
        <taxon>Agaricomycetes</taxon>
        <taxon>Sistotremastrales</taxon>
        <taxon>Sistotremastraceae</taxon>
        <taxon>Sistotremastrum</taxon>
    </lineage>
</organism>
<dbReference type="InterPro" id="IPR002110">
    <property type="entry name" value="Ankyrin_rpt"/>
</dbReference>
<feature type="compositionally biased region" description="Low complexity" evidence="4">
    <location>
        <begin position="138"/>
        <end position="156"/>
    </location>
</feature>
<dbReference type="EMBL" id="KV428023">
    <property type="protein sequence ID" value="KZT41307.1"/>
    <property type="molecule type" value="Genomic_DNA"/>
</dbReference>
<dbReference type="STRING" id="1314776.A0A166G4S8"/>
<sequence length="252" mass="27147">MPVPARTVNAKNIWVAAGDGDLDRVQVCLLGISPNQADENTYTPMHAAASYGHIDILEYLVSRGGDVNITDEDGETPIYTVESVEVAHWLIDHNARLDIRNSEGLRPDEHLAEEFPEVSAYLTTRLSPTSNDATAQATVTVPDSVSPTTSTTSPPSQYAQDQSANVLTSHLMEQVNGVMERAEAEGRDPEEELREVVGTTVLEGILRGVRLGQETSDEQQNSENASHGNGNGFGHGAGDEGGGKRKRTDEAR</sequence>
<dbReference type="AlphaFoldDB" id="A0A166G4S8"/>
<feature type="region of interest" description="Disordered" evidence="4">
    <location>
        <begin position="208"/>
        <end position="252"/>
    </location>
</feature>
<evidence type="ECO:0000256" key="2">
    <source>
        <dbReference type="ARBA" id="ARBA00023043"/>
    </source>
</evidence>
<dbReference type="Pfam" id="PF12796">
    <property type="entry name" value="Ank_2"/>
    <property type="match status" value="1"/>
</dbReference>
<dbReference type="Proteomes" id="UP000076798">
    <property type="component" value="Unassembled WGS sequence"/>
</dbReference>
<feature type="compositionally biased region" description="Basic and acidic residues" evidence="4">
    <location>
        <begin position="237"/>
        <end position="252"/>
    </location>
</feature>
<dbReference type="SUPFAM" id="SSF48403">
    <property type="entry name" value="Ankyrin repeat"/>
    <property type="match status" value="1"/>
</dbReference>
<dbReference type="SMART" id="SM00248">
    <property type="entry name" value="ANK"/>
    <property type="match status" value="2"/>
</dbReference>
<evidence type="ECO:0000256" key="3">
    <source>
        <dbReference type="PROSITE-ProRule" id="PRU00023"/>
    </source>
</evidence>
<evidence type="ECO:0000256" key="1">
    <source>
        <dbReference type="ARBA" id="ARBA00022737"/>
    </source>
</evidence>
<evidence type="ECO:0000256" key="4">
    <source>
        <dbReference type="SAM" id="MobiDB-lite"/>
    </source>
</evidence>
<feature type="repeat" description="ANK" evidence="3">
    <location>
        <begin position="40"/>
        <end position="72"/>
    </location>
</feature>
<dbReference type="Gene3D" id="1.25.40.20">
    <property type="entry name" value="Ankyrin repeat-containing domain"/>
    <property type="match status" value="1"/>
</dbReference>
<keyword evidence="6" id="KW-1185">Reference proteome</keyword>
<reference evidence="5 6" key="1">
    <citation type="journal article" date="2016" name="Mol. Biol. Evol.">
        <title>Comparative Genomics of Early-Diverging Mushroom-Forming Fungi Provides Insights into the Origins of Lignocellulose Decay Capabilities.</title>
        <authorList>
            <person name="Nagy L.G."/>
            <person name="Riley R."/>
            <person name="Tritt A."/>
            <person name="Adam C."/>
            <person name="Daum C."/>
            <person name="Floudas D."/>
            <person name="Sun H."/>
            <person name="Yadav J.S."/>
            <person name="Pangilinan J."/>
            <person name="Larsson K.H."/>
            <person name="Matsuura K."/>
            <person name="Barry K."/>
            <person name="Labutti K."/>
            <person name="Kuo R."/>
            <person name="Ohm R.A."/>
            <person name="Bhattacharya S.S."/>
            <person name="Shirouzu T."/>
            <person name="Yoshinaga Y."/>
            <person name="Martin F.M."/>
            <person name="Grigoriev I.V."/>
            <person name="Hibbett D.S."/>
        </authorList>
    </citation>
    <scope>NUCLEOTIDE SEQUENCE [LARGE SCALE GENOMIC DNA]</scope>
    <source>
        <strain evidence="5 6">HHB10207 ss-3</strain>
    </source>
</reference>
<feature type="compositionally biased region" description="Polar residues" evidence="4">
    <location>
        <begin position="218"/>
        <end position="227"/>
    </location>
</feature>